<dbReference type="InterPro" id="IPR013154">
    <property type="entry name" value="ADH-like_N"/>
</dbReference>
<accession>A0A0C9T6N3</accession>
<dbReference type="CDD" id="cd08249">
    <property type="entry name" value="enoyl_reductase_like"/>
    <property type="match status" value="1"/>
</dbReference>
<dbReference type="InterPro" id="IPR036291">
    <property type="entry name" value="NAD(P)-bd_dom_sf"/>
</dbReference>
<dbReference type="Gene3D" id="3.90.180.10">
    <property type="entry name" value="Medium-chain alcohol dehydrogenases, catalytic domain"/>
    <property type="match status" value="1"/>
</dbReference>
<dbReference type="AlphaFoldDB" id="A0A0C9T6N3"/>
<evidence type="ECO:0000313" key="2">
    <source>
        <dbReference type="EMBL" id="KII83718.1"/>
    </source>
</evidence>
<dbReference type="SUPFAM" id="SSF50129">
    <property type="entry name" value="GroES-like"/>
    <property type="match status" value="1"/>
</dbReference>
<dbReference type="PANTHER" id="PTHR45348">
    <property type="entry name" value="HYPOTHETICAL OXIDOREDUCTASE (EUROFUNG)"/>
    <property type="match status" value="1"/>
</dbReference>
<protein>
    <recommendedName>
        <fullName evidence="1">Enoyl reductase (ER) domain-containing protein</fullName>
    </recommendedName>
</protein>
<dbReference type="SUPFAM" id="SSF51735">
    <property type="entry name" value="NAD(P)-binding Rossmann-fold domains"/>
    <property type="match status" value="1"/>
</dbReference>
<dbReference type="Pfam" id="PF00107">
    <property type="entry name" value="ADH_zinc_N"/>
    <property type="match status" value="1"/>
</dbReference>
<organism evidence="2 3">
    <name type="scientific">Plicaturopsis crispa FD-325 SS-3</name>
    <dbReference type="NCBI Taxonomy" id="944288"/>
    <lineage>
        <taxon>Eukaryota</taxon>
        <taxon>Fungi</taxon>
        <taxon>Dikarya</taxon>
        <taxon>Basidiomycota</taxon>
        <taxon>Agaricomycotina</taxon>
        <taxon>Agaricomycetes</taxon>
        <taxon>Agaricomycetidae</taxon>
        <taxon>Amylocorticiales</taxon>
        <taxon>Amylocorticiaceae</taxon>
        <taxon>Plicatura</taxon>
        <taxon>Plicaturopsis crispa</taxon>
    </lineage>
</organism>
<dbReference type="HOGENOM" id="CLU_026673_16_0_1"/>
<sequence>MAASTFPQKQKGVWFARDGCTLREFDVTQPGPGEVLVQNVAVASNPKDWKVTRLWYDKLGWEGIEGNDVAGYVAAVGEGVTEFKLGDRVAAFTKMGQPHPKWGGYQQYSTAPAGTTFPLGPSTSFEAAATLPLALATAFIGLYRSLGLPAFTDTAGREKEKVRGTPILVYGASSSVGAYAVQLAKLSGMYVVGVAGGSKEYARSVGADVVVDYRGKTREEVGNAVAEALEGRGPLHYVYNAVATPETNQISVDVLRKDGGKLTHSHEWPESVDVPPNVEHIRTGVWTVHGEDAEFATAMYCAIAPLVESGAFKPNRVRLVPGGLTGVPQGVEMLAREEEVYTVENSSGAGAKLAVKS</sequence>
<gene>
    <name evidence="2" type="ORF">PLICRDRAFT_702303</name>
</gene>
<dbReference type="PANTHER" id="PTHR45348:SF5">
    <property type="entry name" value="OXIDOREDUCTASE, PUTATIVE (AFU_ORTHOLOGUE AFUA_8G01420)-RELATED"/>
    <property type="match status" value="1"/>
</dbReference>
<proteinExistence type="predicted"/>
<evidence type="ECO:0000313" key="3">
    <source>
        <dbReference type="Proteomes" id="UP000053263"/>
    </source>
</evidence>
<dbReference type="Gene3D" id="3.40.50.720">
    <property type="entry name" value="NAD(P)-binding Rossmann-like Domain"/>
    <property type="match status" value="1"/>
</dbReference>
<dbReference type="InterPro" id="IPR011032">
    <property type="entry name" value="GroES-like_sf"/>
</dbReference>
<dbReference type="SMART" id="SM00829">
    <property type="entry name" value="PKS_ER"/>
    <property type="match status" value="1"/>
</dbReference>
<dbReference type="InterPro" id="IPR013149">
    <property type="entry name" value="ADH-like_C"/>
</dbReference>
<dbReference type="Pfam" id="PF08240">
    <property type="entry name" value="ADH_N"/>
    <property type="match status" value="1"/>
</dbReference>
<dbReference type="GO" id="GO:0016651">
    <property type="term" value="F:oxidoreductase activity, acting on NAD(P)H"/>
    <property type="evidence" value="ECO:0007669"/>
    <property type="project" value="InterPro"/>
</dbReference>
<keyword evidence="3" id="KW-1185">Reference proteome</keyword>
<evidence type="ECO:0000259" key="1">
    <source>
        <dbReference type="SMART" id="SM00829"/>
    </source>
</evidence>
<dbReference type="EMBL" id="KN832574">
    <property type="protein sequence ID" value="KII83718.1"/>
    <property type="molecule type" value="Genomic_DNA"/>
</dbReference>
<dbReference type="InterPro" id="IPR020843">
    <property type="entry name" value="ER"/>
</dbReference>
<dbReference type="OrthoDB" id="3233595at2759"/>
<name>A0A0C9T6N3_PLICR</name>
<dbReference type="Proteomes" id="UP000053263">
    <property type="component" value="Unassembled WGS sequence"/>
</dbReference>
<feature type="domain" description="Enoyl reductase (ER)" evidence="1">
    <location>
        <begin position="16"/>
        <end position="343"/>
    </location>
</feature>
<dbReference type="InterPro" id="IPR047122">
    <property type="entry name" value="Trans-enoyl_RdTase-like"/>
</dbReference>
<reference evidence="2 3" key="1">
    <citation type="submission" date="2014-06" db="EMBL/GenBank/DDBJ databases">
        <title>Evolutionary Origins and Diversification of the Mycorrhizal Mutualists.</title>
        <authorList>
            <consortium name="DOE Joint Genome Institute"/>
            <consortium name="Mycorrhizal Genomics Consortium"/>
            <person name="Kohler A."/>
            <person name="Kuo A."/>
            <person name="Nagy L.G."/>
            <person name="Floudas D."/>
            <person name="Copeland A."/>
            <person name="Barry K.W."/>
            <person name="Cichocki N."/>
            <person name="Veneault-Fourrey C."/>
            <person name="LaButti K."/>
            <person name="Lindquist E.A."/>
            <person name="Lipzen A."/>
            <person name="Lundell T."/>
            <person name="Morin E."/>
            <person name="Murat C."/>
            <person name="Riley R."/>
            <person name="Ohm R."/>
            <person name="Sun H."/>
            <person name="Tunlid A."/>
            <person name="Henrissat B."/>
            <person name="Grigoriev I.V."/>
            <person name="Hibbett D.S."/>
            <person name="Martin F."/>
        </authorList>
    </citation>
    <scope>NUCLEOTIDE SEQUENCE [LARGE SCALE GENOMIC DNA]</scope>
    <source>
        <strain evidence="2 3">FD-325 SS-3</strain>
    </source>
</reference>